<evidence type="ECO:0000313" key="1">
    <source>
        <dbReference type="EMBL" id="GMK49144.1"/>
    </source>
</evidence>
<organism evidence="1 2">
    <name type="scientific">Paenibacillus glycanilyticus</name>
    <dbReference type="NCBI Taxonomy" id="126569"/>
    <lineage>
        <taxon>Bacteria</taxon>
        <taxon>Bacillati</taxon>
        <taxon>Bacillota</taxon>
        <taxon>Bacilli</taxon>
        <taxon>Bacillales</taxon>
        <taxon>Paenibacillaceae</taxon>
        <taxon>Paenibacillus</taxon>
    </lineage>
</organism>
<reference evidence="1 2" key="1">
    <citation type="submission" date="2023-05" db="EMBL/GenBank/DDBJ databases">
        <title>Draft genome of Paenibacillus sp. CCS26.</title>
        <authorList>
            <person name="Akita H."/>
            <person name="Shinto Y."/>
            <person name="Kimura Z."/>
        </authorList>
    </citation>
    <scope>NUCLEOTIDE SEQUENCE [LARGE SCALE GENOMIC DNA]</scope>
    <source>
        <strain evidence="1 2">CCS26</strain>
    </source>
</reference>
<dbReference type="EMBL" id="BTCL01000051">
    <property type="protein sequence ID" value="GMK49144.1"/>
    <property type="molecule type" value="Genomic_DNA"/>
</dbReference>
<dbReference type="Proteomes" id="UP001285921">
    <property type="component" value="Unassembled WGS sequence"/>
</dbReference>
<name>A0ABQ6NX75_9BACL</name>
<dbReference type="Gene3D" id="1.10.10.10">
    <property type="entry name" value="Winged helix-like DNA-binding domain superfamily/Winged helix DNA-binding domain"/>
    <property type="match status" value="1"/>
</dbReference>
<comment type="caution">
    <text evidence="1">The sequence shown here is derived from an EMBL/GenBank/DDBJ whole genome shotgun (WGS) entry which is preliminary data.</text>
</comment>
<dbReference type="InterPro" id="IPR036388">
    <property type="entry name" value="WH-like_DNA-bd_sf"/>
</dbReference>
<evidence type="ECO:0000313" key="2">
    <source>
        <dbReference type="Proteomes" id="UP001285921"/>
    </source>
</evidence>
<dbReference type="Gene3D" id="3.30.70.1790">
    <property type="entry name" value="RepB DNA-primase, N-terminal domain"/>
    <property type="match status" value="1"/>
</dbReference>
<proteinExistence type="predicted"/>
<accession>A0ABQ6NX75</accession>
<dbReference type="Pfam" id="PF13730">
    <property type="entry name" value="HTH_36"/>
    <property type="match status" value="1"/>
</dbReference>
<keyword evidence="2" id="KW-1185">Reference proteome</keyword>
<gene>
    <name evidence="1" type="ORF">PghCCS26_62740</name>
</gene>
<dbReference type="SUPFAM" id="SSF46785">
    <property type="entry name" value="Winged helix' DNA-binding domain"/>
    <property type="match status" value="1"/>
</dbReference>
<evidence type="ECO:0008006" key="3">
    <source>
        <dbReference type="Google" id="ProtNLM"/>
    </source>
</evidence>
<dbReference type="RefSeq" id="WP_317982496.1">
    <property type="nucleotide sequence ID" value="NZ_BTCL01000051.1"/>
</dbReference>
<protein>
    <recommendedName>
        <fullName evidence="3">Primase C-terminal 1 domain-containing protein</fullName>
    </recommendedName>
</protein>
<dbReference type="InterPro" id="IPR036390">
    <property type="entry name" value="WH_DNA-bd_sf"/>
</dbReference>
<sequence>MEYLMAEPTAPDLLFNGLPGLIEVREIDANGGAKSRYFDGLAQFKAYTPPSDKNVYIGMFTRKKVKNEKVRGDKAGCQRTNVLWADYDNTTLNDVRRRIQTVRLPEPSVFVNSGNGIHAYWLLNSSAYEGVEDVLKAIATNTGADVKAAEIARVMRLPGTYNVKGSTPKRCQVIKQSDDRYPIELFQHLFGTSYSSSETIDELVTSKMACIRLIAKGVEKGKRNFALGKITAYTKQQGMSRKKAYGIVMSWNKNNKPMKPANELQDEFNRFWDSDYKYLGCKFTNPDLERINKELCPIGECEFHATQSVQILNDESASLLDNEFFKSTIYPQIKGLHIALYSIVATARTIDRSHLAELMKRHTKDKLFMNAIDELRKLGYIDIEKGNKSRGVAERLTVSAKSNYGRGYTPVSIILTKLYVAKELNDNQYKLLALLKSYSYGKSIVYPTIEKLAVKLGIAERSVTRLLVDLEQQLYIKRTYKPFDNGKTKLIIHLLF</sequence>